<dbReference type="AlphaFoldDB" id="R4PY23"/>
<evidence type="ECO:0000313" key="2">
    <source>
        <dbReference type="Proteomes" id="UP000013893"/>
    </source>
</evidence>
<proteinExistence type="predicted"/>
<accession>R4PY23</accession>
<dbReference type="EMBL" id="CP005957">
    <property type="protein sequence ID" value="AGL62116.1"/>
    <property type="molecule type" value="Genomic_DNA"/>
</dbReference>
<dbReference type="Proteomes" id="UP000013893">
    <property type="component" value="Chromosome"/>
</dbReference>
<protein>
    <submittedName>
        <fullName evidence="1">Uncharacterized protein</fullName>
    </submittedName>
</protein>
<keyword evidence="2" id="KW-1185">Reference proteome</keyword>
<name>R4PY23_9BACT</name>
<reference evidence="1 2" key="1">
    <citation type="journal article" date="2013" name="Nat. Biotechnol.">
        <title>Genome sequences of rare, uncultured bacteria obtained by differential coverage binning of multiple metagenomes.</title>
        <authorList>
            <person name="Albertsen M."/>
            <person name="Hugenholtz P."/>
            <person name="Skarshewski A."/>
            <person name="Nielsen K.L."/>
            <person name="Tyson G.W."/>
            <person name="Nielsen P.H."/>
        </authorList>
    </citation>
    <scope>NUCLEOTIDE SEQUENCE [LARGE SCALE GENOMIC DNA]</scope>
    <source>
        <strain evidence="1">TM71</strain>
    </source>
</reference>
<gene>
    <name evidence="1" type="ORF">L336_0408</name>
</gene>
<dbReference type="STRING" id="1332188.L336_0408"/>
<organism evidence="1 2">
    <name type="scientific">Candidatus Saccharimonas aalborgensis</name>
    <dbReference type="NCBI Taxonomy" id="1332188"/>
    <lineage>
        <taxon>Bacteria</taxon>
        <taxon>Candidatus Saccharimonadota</taxon>
        <taxon>Candidatus Saccharimonadia</taxon>
        <taxon>Candidatus Saccharimonadales</taxon>
        <taxon>Candidatus Saccharimonadaceae</taxon>
        <taxon>Candidatus Saccharimonas</taxon>
    </lineage>
</organism>
<evidence type="ECO:0000313" key="1">
    <source>
        <dbReference type="EMBL" id="AGL62116.1"/>
    </source>
</evidence>
<dbReference type="HOGENOM" id="CLU_622135_0_0_0"/>
<dbReference type="KEGG" id="saal:L336_0408"/>
<sequence length="440" mass="49012">MRKDGMTKTTERLWTVAKHPVTQGAVELGTPLLKTTILDHRFRTHDSVIPGRWTRLALEVMGAPFTDTSRWAMLHLDHHSCTDADLRPAIELHDLIEWLQGHPEEFARHPLPETVYGIDPGVPEMALDDAVAVGALARQLVEGKYLPQQHYTTEEVERILRGRQPRYLYEEPSGNKAAVKAVGSEPSLYDIRFMLRDPHSPVLHPDGVRGVLFHNLQLYDDAVTFYNRNEELVPEFLRRTPTEEFIEKHKKAIRLGATALSAATRVALDRPKSPEEAAKSALLGAGIFATASGILIAGSAIVNAGGHAGDMNIGLKQLGYNFLDGTVAMKPDGTYSMKLKGSWAVKQFASAVSLGTLDEVNGQEIHHINPWRVAYTDKTGFEGFREAPFGTVVDQMARRGILFTLGPGYPDRERRPDMPSEALEYLTVLRQREYARSHSP</sequence>